<dbReference type="EMBL" id="FORY01000009">
    <property type="protein sequence ID" value="SFJ73836.1"/>
    <property type="molecule type" value="Genomic_DNA"/>
</dbReference>
<reference evidence="3 4" key="1">
    <citation type="submission" date="2016-10" db="EMBL/GenBank/DDBJ databases">
        <authorList>
            <person name="de Groot N.N."/>
        </authorList>
    </citation>
    <scope>NUCLEOTIDE SEQUENCE [LARGE SCALE GENOMIC DNA]</scope>
    <source>
        <strain evidence="3 4">CGMCC 1.8891</strain>
    </source>
</reference>
<feature type="transmembrane region" description="Helical" evidence="1">
    <location>
        <begin position="6"/>
        <end position="24"/>
    </location>
</feature>
<dbReference type="GeneID" id="98665611"/>
<sequence length="162" mass="17436">MKLTDALLGGFFILFGGVMLWMVSQFPSFQGQPYGASFLPSILAVGFMLAGGLLVLRDVRVRRLPAPNGVSRPVFAFVSDLKNGGTPALLAVLGNILAQIFLAPSIGYLPVSLVGLCVLFLLLRLSFVKSFILALGVTLVCWWLFVGLLRVPLPRGFLEGVL</sequence>
<keyword evidence="1" id="KW-1133">Transmembrane helix</keyword>
<name>A0A1I3TW02_9RHOB</name>
<evidence type="ECO:0000259" key="2">
    <source>
        <dbReference type="Pfam" id="PF07331"/>
    </source>
</evidence>
<dbReference type="InterPro" id="IPR009936">
    <property type="entry name" value="DUF1468"/>
</dbReference>
<dbReference type="AlphaFoldDB" id="A0A1I3TW02"/>
<feature type="domain" description="DUF1468" evidence="2">
    <location>
        <begin position="8"/>
        <end position="154"/>
    </location>
</feature>
<dbReference type="STRING" id="576117.SAMN04488138_10962"/>
<keyword evidence="1" id="KW-0472">Membrane</keyword>
<proteinExistence type="predicted"/>
<dbReference type="OrthoDB" id="6174504at2"/>
<evidence type="ECO:0000313" key="4">
    <source>
        <dbReference type="Proteomes" id="UP000183299"/>
    </source>
</evidence>
<feature type="transmembrane region" description="Helical" evidence="1">
    <location>
        <begin position="36"/>
        <end position="56"/>
    </location>
</feature>
<keyword evidence="1" id="KW-0812">Transmembrane</keyword>
<evidence type="ECO:0000313" key="3">
    <source>
        <dbReference type="EMBL" id="SFJ73836.1"/>
    </source>
</evidence>
<accession>A0A1I3TW02</accession>
<keyword evidence="4" id="KW-1185">Reference proteome</keyword>
<evidence type="ECO:0000256" key="1">
    <source>
        <dbReference type="SAM" id="Phobius"/>
    </source>
</evidence>
<feature type="transmembrane region" description="Helical" evidence="1">
    <location>
        <begin position="96"/>
        <end position="123"/>
    </location>
</feature>
<gene>
    <name evidence="3" type="ORF">SAMN04488138_10962</name>
</gene>
<organism evidence="3 4">
    <name type="scientific">Celeribacter halophilus</name>
    <dbReference type="NCBI Taxonomy" id="576117"/>
    <lineage>
        <taxon>Bacteria</taxon>
        <taxon>Pseudomonadati</taxon>
        <taxon>Pseudomonadota</taxon>
        <taxon>Alphaproteobacteria</taxon>
        <taxon>Rhodobacterales</taxon>
        <taxon>Roseobacteraceae</taxon>
        <taxon>Celeribacter</taxon>
    </lineage>
</organism>
<dbReference type="RefSeq" id="WP_066601045.1">
    <property type="nucleotide sequence ID" value="NZ_FORY01000009.1"/>
</dbReference>
<dbReference type="Proteomes" id="UP000183299">
    <property type="component" value="Unassembled WGS sequence"/>
</dbReference>
<dbReference type="Pfam" id="PF07331">
    <property type="entry name" value="TctB"/>
    <property type="match status" value="1"/>
</dbReference>
<protein>
    <submittedName>
        <fullName evidence="3">Tripartite tricarboxylate transporter TctB family protein</fullName>
    </submittedName>
</protein>
<feature type="transmembrane region" description="Helical" evidence="1">
    <location>
        <begin position="130"/>
        <end position="153"/>
    </location>
</feature>